<accession>A0ABT1D1R4</accession>
<gene>
    <name evidence="1" type="ORF">JYK14_06650</name>
</gene>
<comment type="caution">
    <text evidence="1">The sequence shown here is derived from an EMBL/GenBank/DDBJ whole genome shotgun (WGS) entry which is preliminary data.</text>
</comment>
<evidence type="ECO:0000313" key="2">
    <source>
        <dbReference type="Proteomes" id="UP001523392"/>
    </source>
</evidence>
<keyword evidence="2" id="KW-1185">Reference proteome</keyword>
<proteinExistence type="predicted"/>
<protein>
    <recommendedName>
        <fullName evidence="3">GNAT family N-acetyltransferase</fullName>
    </recommendedName>
</protein>
<reference evidence="1 2" key="1">
    <citation type="submission" date="2021-12" db="EMBL/GenBank/DDBJ databases">
        <title>Siccirubricoccus leaddurans sp. nov., a high concentration Zn2+ tolerance bacterium.</title>
        <authorList>
            <person name="Cao Y."/>
        </authorList>
    </citation>
    <scope>NUCLEOTIDE SEQUENCE [LARGE SCALE GENOMIC DNA]</scope>
    <source>
        <strain evidence="1 2">KC 17139</strain>
    </source>
</reference>
<evidence type="ECO:0008006" key="3">
    <source>
        <dbReference type="Google" id="ProtNLM"/>
    </source>
</evidence>
<dbReference type="RefSeq" id="WP_252952467.1">
    <property type="nucleotide sequence ID" value="NZ_JAFIRR010000037.1"/>
</dbReference>
<evidence type="ECO:0000313" key="1">
    <source>
        <dbReference type="EMBL" id="MCO6415854.1"/>
    </source>
</evidence>
<name>A0ABT1D1R4_9PROT</name>
<organism evidence="1 2">
    <name type="scientific">Siccirubricoccus soli</name>
    <dbReference type="NCBI Taxonomy" id="2899147"/>
    <lineage>
        <taxon>Bacteria</taxon>
        <taxon>Pseudomonadati</taxon>
        <taxon>Pseudomonadota</taxon>
        <taxon>Alphaproteobacteria</taxon>
        <taxon>Acetobacterales</taxon>
        <taxon>Roseomonadaceae</taxon>
        <taxon>Siccirubricoccus</taxon>
    </lineage>
</organism>
<dbReference type="Proteomes" id="UP001523392">
    <property type="component" value="Unassembled WGS sequence"/>
</dbReference>
<dbReference type="EMBL" id="JAFIRR010000037">
    <property type="protein sequence ID" value="MCO6415854.1"/>
    <property type="molecule type" value="Genomic_DNA"/>
</dbReference>
<sequence>MPLDITPQSPSPTGAPPRLLGRLASRGWKAKLYAPESDVAALRPDDLAAAERAFRAAVAVPGPTILGFALLRRAPGAAGLVLAVHWWEGAVLRRDALRLGGRW</sequence>